<dbReference type="CDD" id="cd05013">
    <property type="entry name" value="SIS_RpiR"/>
    <property type="match status" value="1"/>
</dbReference>
<dbReference type="Gene3D" id="1.10.10.10">
    <property type="entry name" value="Winged helix-like DNA-binding domain superfamily/Winged helix DNA-binding domain"/>
    <property type="match status" value="1"/>
</dbReference>
<protein>
    <submittedName>
        <fullName evidence="5">MurR/RpiR family transcriptional regulator</fullName>
    </submittedName>
</protein>
<evidence type="ECO:0000256" key="1">
    <source>
        <dbReference type="ARBA" id="ARBA00023015"/>
    </source>
</evidence>
<dbReference type="PANTHER" id="PTHR30514">
    <property type="entry name" value="GLUCOKINASE"/>
    <property type="match status" value="1"/>
</dbReference>
<sequence length="253" mass="29235">MTLLKYLKTIHEEELTDTDLDILDHLEKQLPLIPNLTISELAQKIYTSSTSLHRLVKKLGFDGYTEFKYIIKDYLKNEEKEDVRFSNGNGYLFNTIDDMKITYKLNEEAFEEVIKDLFSHNDIYCFGTGWKQKQIVDNFANDLLYYGHSAKTLRNTDDLEIASRHFDENSLVVIVSLSGSLKNYKQTVESMYEQNITIVGVSIYSDNPLSRLATHSLQFVDSSLDIENHHWSSITLHLIFDQLSHAVSIHKGD</sequence>
<dbReference type="InterPro" id="IPR000281">
    <property type="entry name" value="HTH_RpiR"/>
</dbReference>
<name>A0ABP3KHN2_9LACT</name>
<gene>
    <name evidence="5" type="ORF">GCM10008936_07670</name>
</gene>
<evidence type="ECO:0000256" key="2">
    <source>
        <dbReference type="ARBA" id="ARBA00023125"/>
    </source>
</evidence>
<keyword evidence="6" id="KW-1185">Reference proteome</keyword>
<accession>A0ABP3KHN2</accession>
<dbReference type="InterPro" id="IPR035472">
    <property type="entry name" value="RpiR-like_SIS"/>
</dbReference>
<dbReference type="PANTHER" id="PTHR30514:SF1">
    <property type="entry name" value="HTH-TYPE TRANSCRIPTIONAL REGULATOR HEXR-RELATED"/>
    <property type="match status" value="1"/>
</dbReference>
<dbReference type="InterPro" id="IPR001347">
    <property type="entry name" value="SIS_dom"/>
</dbReference>
<dbReference type="SUPFAM" id="SSF53697">
    <property type="entry name" value="SIS domain"/>
    <property type="match status" value="1"/>
</dbReference>
<dbReference type="Proteomes" id="UP001410648">
    <property type="component" value="Unassembled WGS sequence"/>
</dbReference>
<dbReference type="InterPro" id="IPR046348">
    <property type="entry name" value="SIS_dom_sf"/>
</dbReference>
<keyword evidence="3" id="KW-0804">Transcription</keyword>
<keyword evidence="2" id="KW-0238">DNA-binding</keyword>
<evidence type="ECO:0000256" key="3">
    <source>
        <dbReference type="ARBA" id="ARBA00023163"/>
    </source>
</evidence>
<dbReference type="SUPFAM" id="SSF46689">
    <property type="entry name" value="Homeodomain-like"/>
    <property type="match status" value="1"/>
</dbReference>
<dbReference type="Gene3D" id="3.40.50.10490">
    <property type="entry name" value="Glucose-6-phosphate isomerase like protein, domain 1"/>
    <property type="match status" value="1"/>
</dbReference>
<evidence type="ECO:0000313" key="5">
    <source>
        <dbReference type="EMBL" id="GAA0480253.1"/>
    </source>
</evidence>
<evidence type="ECO:0000259" key="4">
    <source>
        <dbReference type="PROSITE" id="PS51071"/>
    </source>
</evidence>
<dbReference type="Pfam" id="PF01418">
    <property type="entry name" value="HTH_6"/>
    <property type="match status" value="1"/>
</dbReference>
<comment type="caution">
    <text evidence="5">The sequence shown here is derived from an EMBL/GenBank/DDBJ whole genome shotgun (WGS) entry which is preliminary data.</text>
</comment>
<dbReference type="InterPro" id="IPR036388">
    <property type="entry name" value="WH-like_DNA-bd_sf"/>
</dbReference>
<organism evidence="5 6">
    <name type="scientific">Alkalibacterium indicireducens</name>
    <dbReference type="NCBI Taxonomy" id="398758"/>
    <lineage>
        <taxon>Bacteria</taxon>
        <taxon>Bacillati</taxon>
        <taxon>Bacillota</taxon>
        <taxon>Bacilli</taxon>
        <taxon>Lactobacillales</taxon>
        <taxon>Carnobacteriaceae</taxon>
        <taxon>Alkalibacterium</taxon>
    </lineage>
</organism>
<keyword evidence="1" id="KW-0805">Transcription regulation</keyword>
<dbReference type="Pfam" id="PF01380">
    <property type="entry name" value="SIS"/>
    <property type="match status" value="1"/>
</dbReference>
<proteinExistence type="predicted"/>
<dbReference type="PROSITE" id="PS51071">
    <property type="entry name" value="HTH_RPIR"/>
    <property type="match status" value="1"/>
</dbReference>
<reference evidence="6" key="1">
    <citation type="journal article" date="2019" name="Int. J. Syst. Evol. Microbiol.">
        <title>The Global Catalogue of Microorganisms (GCM) 10K type strain sequencing project: providing services to taxonomists for standard genome sequencing and annotation.</title>
        <authorList>
            <consortium name="The Broad Institute Genomics Platform"/>
            <consortium name="The Broad Institute Genome Sequencing Center for Infectious Disease"/>
            <person name="Wu L."/>
            <person name="Ma J."/>
        </authorList>
    </citation>
    <scope>NUCLEOTIDE SEQUENCE [LARGE SCALE GENOMIC DNA]</scope>
    <source>
        <strain evidence="6">JCM 14232</strain>
    </source>
</reference>
<dbReference type="InterPro" id="IPR047640">
    <property type="entry name" value="RpiR-like"/>
</dbReference>
<dbReference type="InterPro" id="IPR009057">
    <property type="entry name" value="Homeodomain-like_sf"/>
</dbReference>
<dbReference type="EMBL" id="BAAADA010000066">
    <property type="protein sequence ID" value="GAA0480253.1"/>
    <property type="molecule type" value="Genomic_DNA"/>
</dbReference>
<evidence type="ECO:0000313" key="6">
    <source>
        <dbReference type="Proteomes" id="UP001410648"/>
    </source>
</evidence>
<feature type="domain" description="HTH rpiR-type" evidence="4">
    <location>
        <begin position="2"/>
        <end position="78"/>
    </location>
</feature>